<dbReference type="InterPro" id="IPR029058">
    <property type="entry name" value="AB_hydrolase_fold"/>
</dbReference>
<sequence>MGKRSARRMTGLVGAVALATAAVCPALAAPVQAAPPRPALAPGTPRPMAPAAVPAGVRITSTTFETDREVDLTVHSPAMGTDVKVQLLLPSDWYADPKASFPTLYLLDGLRARDDQNGWLLNTNVADFYRDKSALIVLPVGGQSSWYTDWRQPDNGRNYQWETFLTRELPPVLQRSWRATDSRGVAGVSMGGSAAFMLAARNPHFYRFAASYSGILSISSAGMPEAIGAAMQNAGNYDANDMFGPPSDPAWVAHDPLALAGKLRGTSLYFSSGNGSQGDPGQSAQAPGVSADLQGSALEILARSSNQAFAVQLDKLGIPAQAVYRPSGTHTWPYWQFENGQAWPQAQAALGVPAAPPCRPGGVIGTAASTLKTIGTCLTPEYAVKGGRAQDFTGGQMFFSPKTGAHAVGGAIAGEYERVGGPASVLGLPTSDETATPDHKGRYQQFQGGTMYWTPATGAHYVGGAILAKYASAGYERGRLGYPLTSETKLASGAFNQFTGGYVYWSPRTAATIVPAGPIFAEWGRLGYESGRLGYPVLDPLPVPGGTISRFEHGTISAVNGTTRVQ</sequence>
<feature type="chain" id="PRO_5045158954" evidence="1">
    <location>
        <begin position="29"/>
        <end position="566"/>
    </location>
</feature>
<dbReference type="RefSeq" id="WP_344991476.1">
    <property type="nucleotide sequence ID" value="NZ_BAABFR010000009.1"/>
</dbReference>
<dbReference type="PANTHER" id="PTHR48098:SF1">
    <property type="entry name" value="DIACYLGLYCEROL ACYLTRANSFERASE_MYCOLYLTRANSFERASE AG85A"/>
    <property type="match status" value="1"/>
</dbReference>
<proteinExistence type="predicted"/>
<keyword evidence="3" id="KW-1185">Reference proteome</keyword>
<dbReference type="SUPFAM" id="SSF53474">
    <property type="entry name" value="alpha/beta-Hydrolases"/>
    <property type="match status" value="1"/>
</dbReference>
<dbReference type="Proteomes" id="UP001500635">
    <property type="component" value="Unassembled WGS sequence"/>
</dbReference>
<dbReference type="InterPro" id="IPR013207">
    <property type="entry name" value="LGFP"/>
</dbReference>
<organism evidence="2 3">
    <name type="scientific">Tsukamurella soli</name>
    <dbReference type="NCBI Taxonomy" id="644556"/>
    <lineage>
        <taxon>Bacteria</taxon>
        <taxon>Bacillati</taxon>
        <taxon>Actinomycetota</taxon>
        <taxon>Actinomycetes</taxon>
        <taxon>Mycobacteriales</taxon>
        <taxon>Tsukamurellaceae</taxon>
        <taxon>Tsukamurella</taxon>
    </lineage>
</organism>
<dbReference type="Gene3D" id="3.40.50.1820">
    <property type="entry name" value="alpha/beta hydrolase"/>
    <property type="match status" value="1"/>
</dbReference>
<evidence type="ECO:0000313" key="2">
    <source>
        <dbReference type="EMBL" id="GAA4386161.1"/>
    </source>
</evidence>
<feature type="signal peptide" evidence="1">
    <location>
        <begin position="1"/>
        <end position="28"/>
    </location>
</feature>
<keyword evidence="2" id="KW-0378">Hydrolase</keyword>
<dbReference type="Pfam" id="PF00756">
    <property type="entry name" value="Esterase"/>
    <property type="match status" value="1"/>
</dbReference>
<protein>
    <submittedName>
        <fullName evidence="2">Alpha/beta hydrolase-fold protein</fullName>
    </submittedName>
</protein>
<dbReference type="InterPro" id="IPR000801">
    <property type="entry name" value="Esterase-like"/>
</dbReference>
<name>A0ABP8J6Z3_9ACTN</name>
<dbReference type="GO" id="GO:0016787">
    <property type="term" value="F:hydrolase activity"/>
    <property type="evidence" value="ECO:0007669"/>
    <property type="project" value="UniProtKB-KW"/>
</dbReference>
<gene>
    <name evidence="2" type="ORF">GCM10023147_09020</name>
</gene>
<comment type="caution">
    <text evidence="2">The sequence shown here is derived from an EMBL/GenBank/DDBJ whole genome shotgun (WGS) entry which is preliminary data.</text>
</comment>
<reference evidence="3" key="1">
    <citation type="journal article" date="2019" name="Int. J. Syst. Evol. Microbiol.">
        <title>The Global Catalogue of Microorganisms (GCM) 10K type strain sequencing project: providing services to taxonomists for standard genome sequencing and annotation.</title>
        <authorList>
            <consortium name="The Broad Institute Genomics Platform"/>
            <consortium name="The Broad Institute Genome Sequencing Center for Infectious Disease"/>
            <person name="Wu L."/>
            <person name="Ma J."/>
        </authorList>
    </citation>
    <scope>NUCLEOTIDE SEQUENCE [LARGE SCALE GENOMIC DNA]</scope>
    <source>
        <strain evidence="3">JCM 17688</strain>
    </source>
</reference>
<evidence type="ECO:0000256" key="1">
    <source>
        <dbReference type="SAM" id="SignalP"/>
    </source>
</evidence>
<dbReference type="InterPro" id="IPR050583">
    <property type="entry name" value="Mycobacterial_A85_antigen"/>
</dbReference>
<evidence type="ECO:0000313" key="3">
    <source>
        <dbReference type="Proteomes" id="UP001500635"/>
    </source>
</evidence>
<dbReference type="Pfam" id="PF08310">
    <property type="entry name" value="LGFP"/>
    <property type="match status" value="3"/>
</dbReference>
<dbReference type="PANTHER" id="PTHR48098">
    <property type="entry name" value="ENTEROCHELIN ESTERASE-RELATED"/>
    <property type="match status" value="1"/>
</dbReference>
<keyword evidence="1" id="KW-0732">Signal</keyword>
<dbReference type="EMBL" id="BAABFR010000009">
    <property type="protein sequence ID" value="GAA4386161.1"/>
    <property type="molecule type" value="Genomic_DNA"/>
</dbReference>
<accession>A0ABP8J6Z3</accession>